<feature type="transmembrane region" description="Helical" evidence="1">
    <location>
        <begin position="143"/>
        <end position="163"/>
    </location>
</feature>
<reference evidence="2 3" key="1">
    <citation type="submission" date="2019-03" db="EMBL/GenBank/DDBJ databases">
        <title>Ramlibacter rhizophilus CCTCC AB2015357, whole genome shotgun sequence.</title>
        <authorList>
            <person name="Zhang X."/>
            <person name="Feng G."/>
            <person name="Zhu H."/>
        </authorList>
    </citation>
    <scope>NUCLEOTIDE SEQUENCE [LARGE SCALE GENOMIC DNA]</scope>
    <source>
        <strain evidence="2 3">CCTCC AB2015357</strain>
    </source>
</reference>
<evidence type="ECO:0000313" key="2">
    <source>
        <dbReference type="EMBL" id="TFY96747.1"/>
    </source>
</evidence>
<evidence type="ECO:0000313" key="3">
    <source>
        <dbReference type="Proteomes" id="UP000297564"/>
    </source>
</evidence>
<keyword evidence="3" id="KW-1185">Reference proteome</keyword>
<feature type="transmembrane region" description="Helical" evidence="1">
    <location>
        <begin position="102"/>
        <end position="123"/>
    </location>
</feature>
<dbReference type="AlphaFoldDB" id="A0A4Z0BEJ6"/>
<keyword evidence="1" id="KW-1133">Transmembrane helix</keyword>
<keyword evidence="1" id="KW-0472">Membrane</keyword>
<comment type="caution">
    <text evidence="2">The sequence shown here is derived from an EMBL/GenBank/DDBJ whole genome shotgun (WGS) entry which is preliminary data.</text>
</comment>
<dbReference type="RefSeq" id="WP_135286759.1">
    <property type="nucleotide sequence ID" value="NZ_SMLL01000008.1"/>
</dbReference>
<organism evidence="2 3">
    <name type="scientific">Ramlibacter rhizophilus</name>
    <dbReference type="NCBI Taxonomy" id="1781167"/>
    <lineage>
        <taxon>Bacteria</taxon>
        <taxon>Pseudomonadati</taxon>
        <taxon>Pseudomonadota</taxon>
        <taxon>Betaproteobacteria</taxon>
        <taxon>Burkholderiales</taxon>
        <taxon>Comamonadaceae</taxon>
        <taxon>Ramlibacter</taxon>
    </lineage>
</organism>
<name>A0A4Z0BEJ6_9BURK</name>
<dbReference type="EMBL" id="SMLL01000008">
    <property type="protein sequence ID" value="TFY96747.1"/>
    <property type="molecule type" value="Genomic_DNA"/>
</dbReference>
<keyword evidence="1" id="KW-0812">Transmembrane</keyword>
<sequence>MNPSLEAAARIVFIGLGATAVMDLWLLLLGRLGVPTLNFALIGRWVGHWPRGVFRHAAIGKSAPVPGEVALGWLTHYATGVAFAAVLAGVAGLAWTRSPTLLPALGVGIATVALPWLLMQPAMGAGIASSKTPAPAMNRLRTLANHAVFGLGLYLSALLLAWISR</sequence>
<dbReference type="InterPro" id="IPR021329">
    <property type="entry name" value="DUF2938"/>
</dbReference>
<dbReference type="Proteomes" id="UP000297564">
    <property type="component" value="Unassembled WGS sequence"/>
</dbReference>
<dbReference type="OrthoDB" id="9812539at2"/>
<dbReference type="Pfam" id="PF11158">
    <property type="entry name" value="DUF2938"/>
    <property type="match status" value="1"/>
</dbReference>
<proteinExistence type="predicted"/>
<feature type="transmembrane region" description="Helical" evidence="1">
    <location>
        <begin position="7"/>
        <end position="28"/>
    </location>
</feature>
<protein>
    <submittedName>
        <fullName evidence="2">DUF2938 domain-containing protein</fullName>
    </submittedName>
</protein>
<evidence type="ECO:0000256" key="1">
    <source>
        <dbReference type="SAM" id="Phobius"/>
    </source>
</evidence>
<accession>A0A4Z0BEJ6</accession>
<feature type="transmembrane region" description="Helical" evidence="1">
    <location>
        <begin position="74"/>
        <end position="95"/>
    </location>
</feature>
<gene>
    <name evidence="2" type="ORF">EZ242_18865</name>
</gene>